<evidence type="ECO:0000313" key="12">
    <source>
        <dbReference type="Proteomes" id="UP000030671"/>
    </source>
</evidence>
<dbReference type="eggNOG" id="KOG0156">
    <property type="taxonomic scope" value="Eukaryota"/>
</dbReference>
<dbReference type="AlphaFoldDB" id="W4JUK2"/>
<dbReference type="PRINTS" id="PR00463">
    <property type="entry name" value="EP450I"/>
</dbReference>
<dbReference type="InterPro" id="IPR017972">
    <property type="entry name" value="Cyt_P450_CS"/>
</dbReference>
<keyword evidence="5 9" id="KW-0479">Metal-binding</keyword>
<dbReference type="EMBL" id="KI925463">
    <property type="protein sequence ID" value="ETW77149.1"/>
    <property type="molecule type" value="Genomic_DNA"/>
</dbReference>
<dbReference type="InterPro" id="IPR001128">
    <property type="entry name" value="Cyt_P450"/>
</dbReference>
<dbReference type="InterPro" id="IPR050364">
    <property type="entry name" value="Cytochrome_P450_fung"/>
</dbReference>
<evidence type="ECO:0000256" key="8">
    <source>
        <dbReference type="ARBA" id="ARBA00023033"/>
    </source>
</evidence>
<evidence type="ECO:0000256" key="7">
    <source>
        <dbReference type="ARBA" id="ARBA00023004"/>
    </source>
</evidence>
<dbReference type="GO" id="GO:0016705">
    <property type="term" value="F:oxidoreductase activity, acting on paired donors, with incorporation or reduction of molecular oxygen"/>
    <property type="evidence" value="ECO:0007669"/>
    <property type="project" value="InterPro"/>
</dbReference>
<dbReference type="PANTHER" id="PTHR46300">
    <property type="entry name" value="P450, PUTATIVE (EUROFUNG)-RELATED-RELATED"/>
    <property type="match status" value="1"/>
</dbReference>
<dbReference type="GeneID" id="20667245"/>
<evidence type="ECO:0000256" key="10">
    <source>
        <dbReference type="RuleBase" id="RU000461"/>
    </source>
</evidence>
<dbReference type="PRINTS" id="PR00385">
    <property type="entry name" value="P450"/>
</dbReference>
<comment type="similarity">
    <text evidence="3 10">Belongs to the cytochrome P450 family.</text>
</comment>
<dbReference type="STRING" id="747525.W4JUK2"/>
<evidence type="ECO:0000256" key="2">
    <source>
        <dbReference type="ARBA" id="ARBA00005179"/>
    </source>
</evidence>
<gene>
    <name evidence="11" type="primary">cyp200</name>
    <name evidence="11" type="ORF">HETIRDRAFT_147966</name>
</gene>
<evidence type="ECO:0000256" key="5">
    <source>
        <dbReference type="ARBA" id="ARBA00022723"/>
    </source>
</evidence>
<feature type="binding site" description="axial binding residue" evidence="9">
    <location>
        <position position="438"/>
    </location>
    <ligand>
        <name>heme</name>
        <dbReference type="ChEBI" id="CHEBI:30413"/>
    </ligand>
    <ligandPart>
        <name>Fe</name>
        <dbReference type="ChEBI" id="CHEBI:18248"/>
    </ligandPart>
</feature>
<dbReference type="Pfam" id="PF00067">
    <property type="entry name" value="p450"/>
    <property type="match status" value="1"/>
</dbReference>
<name>W4JUK2_HETIT</name>
<dbReference type="RefSeq" id="XP_009550692.1">
    <property type="nucleotide sequence ID" value="XM_009552397.1"/>
</dbReference>
<dbReference type="KEGG" id="hir:HETIRDRAFT_147966"/>
<protein>
    <submittedName>
        <fullName evidence="11">Cytochrome P450 monooxygenase 2</fullName>
    </submittedName>
</protein>
<dbReference type="SUPFAM" id="SSF48264">
    <property type="entry name" value="Cytochrome P450"/>
    <property type="match status" value="1"/>
</dbReference>
<evidence type="ECO:0000256" key="3">
    <source>
        <dbReference type="ARBA" id="ARBA00010617"/>
    </source>
</evidence>
<reference evidence="11 12" key="1">
    <citation type="journal article" date="2012" name="New Phytol.">
        <title>Insight into trade-off between wood decay and parasitism from the genome of a fungal forest pathogen.</title>
        <authorList>
            <person name="Olson A."/>
            <person name="Aerts A."/>
            <person name="Asiegbu F."/>
            <person name="Belbahri L."/>
            <person name="Bouzid O."/>
            <person name="Broberg A."/>
            <person name="Canback B."/>
            <person name="Coutinho P.M."/>
            <person name="Cullen D."/>
            <person name="Dalman K."/>
            <person name="Deflorio G."/>
            <person name="van Diepen L.T."/>
            <person name="Dunand C."/>
            <person name="Duplessis S."/>
            <person name="Durling M."/>
            <person name="Gonthier P."/>
            <person name="Grimwood J."/>
            <person name="Fossdal C.G."/>
            <person name="Hansson D."/>
            <person name="Henrissat B."/>
            <person name="Hietala A."/>
            <person name="Himmelstrand K."/>
            <person name="Hoffmeister D."/>
            <person name="Hogberg N."/>
            <person name="James T.Y."/>
            <person name="Karlsson M."/>
            <person name="Kohler A."/>
            <person name="Kues U."/>
            <person name="Lee Y.H."/>
            <person name="Lin Y.C."/>
            <person name="Lind M."/>
            <person name="Lindquist E."/>
            <person name="Lombard V."/>
            <person name="Lucas S."/>
            <person name="Lunden K."/>
            <person name="Morin E."/>
            <person name="Murat C."/>
            <person name="Park J."/>
            <person name="Raffaello T."/>
            <person name="Rouze P."/>
            <person name="Salamov A."/>
            <person name="Schmutz J."/>
            <person name="Solheim H."/>
            <person name="Stahlberg J."/>
            <person name="Velez H."/>
            <person name="de Vries R.P."/>
            <person name="Wiebenga A."/>
            <person name="Woodward S."/>
            <person name="Yakovlev I."/>
            <person name="Garbelotto M."/>
            <person name="Martin F."/>
            <person name="Grigoriev I.V."/>
            <person name="Stenlid J."/>
        </authorList>
    </citation>
    <scope>NUCLEOTIDE SEQUENCE [LARGE SCALE GENOMIC DNA]</scope>
    <source>
        <strain evidence="11 12">TC 32-1</strain>
    </source>
</reference>
<dbReference type="PROSITE" id="PS00086">
    <property type="entry name" value="CYTOCHROME_P450"/>
    <property type="match status" value="1"/>
</dbReference>
<dbReference type="SMR" id="W4JUK2"/>
<keyword evidence="4 9" id="KW-0349">Heme</keyword>
<keyword evidence="8 10" id="KW-0503">Monooxygenase</keyword>
<keyword evidence="6 10" id="KW-0560">Oxidoreductase</keyword>
<evidence type="ECO:0000256" key="6">
    <source>
        <dbReference type="ARBA" id="ARBA00023002"/>
    </source>
</evidence>
<keyword evidence="7 9" id="KW-0408">Iron</keyword>
<dbReference type="InterPro" id="IPR002401">
    <property type="entry name" value="Cyt_P450_E_grp-I"/>
</dbReference>
<organism evidence="11 12">
    <name type="scientific">Heterobasidion irregulare (strain TC 32-1)</name>
    <dbReference type="NCBI Taxonomy" id="747525"/>
    <lineage>
        <taxon>Eukaryota</taxon>
        <taxon>Fungi</taxon>
        <taxon>Dikarya</taxon>
        <taxon>Basidiomycota</taxon>
        <taxon>Agaricomycotina</taxon>
        <taxon>Agaricomycetes</taxon>
        <taxon>Russulales</taxon>
        <taxon>Bondarzewiaceae</taxon>
        <taxon>Heterobasidion</taxon>
        <taxon>Heterobasidion annosum species complex</taxon>
    </lineage>
</organism>
<comment type="cofactor">
    <cofactor evidence="1 9">
        <name>heme</name>
        <dbReference type="ChEBI" id="CHEBI:30413"/>
    </cofactor>
</comment>
<dbReference type="Proteomes" id="UP000030671">
    <property type="component" value="Unassembled WGS sequence"/>
</dbReference>
<dbReference type="OrthoDB" id="2789670at2759"/>
<keyword evidence="12" id="KW-1185">Reference proteome</keyword>
<dbReference type="PANTHER" id="PTHR46300:SF7">
    <property type="entry name" value="P450, PUTATIVE (EUROFUNG)-RELATED"/>
    <property type="match status" value="1"/>
</dbReference>
<dbReference type="InParanoid" id="W4JUK2"/>
<dbReference type="GO" id="GO:0005506">
    <property type="term" value="F:iron ion binding"/>
    <property type="evidence" value="ECO:0007669"/>
    <property type="project" value="InterPro"/>
</dbReference>
<evidence type="ECO:0000313" key="11">
    <source>
        <dbReference type="EMBL" id="ETW77149.1"/>
    </source>
</evidence>
<evidence type="ECO:0000256" key="1">
    <source>
        <dbReference type="ARBA" id="ARBA00001971"/>
    </source>
</evidence>
<comment type="pathway">
    <text evidence="2">Secondary metabolite biosynthesis.</text>
</comment>
<dbReference type="HOGENOM" id="CLU_001570_2_3_1"/>
<sequence length="507" mass="56583">MAYTPGVIDALLAVVAVLVIKTIAQKRSSSPLPRGPRGWPIIGNVLDMPKRSAWEVFSNWGDKYGNLVYVSVLGQPVIIINSVKAAVDLLEKKSSSYSDRPQFQMAHLTGWDEVLICTEYGNTCRLQRKLLHRVIGSRVHMQNFHGLIENEVHAFTQRLMKNPEDKTELIKRSTTAISMLMAYGYEIKEENDPVVKLAEQSVEDLGHLLESGNFLVEIFPWLKYVPEWFPGAGFQKTVKEWKTTLDTIQRTPFEFTKAQVAAGTAIPSVVSEYLDKDGGSSEDEVAVMRTAANIYGAGSDTTTSAISTFFLAMTLFPDIQKRAQAEVDSVLGTGRLPTLRDRDNLPYIDAVVKELLRWRPIFPLAVAHRLSGPSDDVYDGLLIPKGAVIIPNTWRFMRDPEVYKNPLEFNPLRFLPEDGSEPELSPYGFVFGYGRRICPGVHMADAVLFNMCSMVLSLFNISKAVDSNGVPIEPSTDYEGEATRRPMEFPCIIKARSKTAEQLILGS</sequence>
<evidence type="ECO:0000256" key="4">
    <source>
        <dbReference type="ARBA" id="ARBA00022617"/>
    </source>
</evidence>
<dbReference type="CDD" id="cd11065">
    <property type="entry name" value="CYP64-like"/>
    <property type="match status" value="1"/>
</dbReference>
<accession>W4JUK2</accession>
<dbReference type="GO" id="GO:0020037">
    <property type="term" value="F:heme binding"/>
    <property type="evidence" value="ECO:0007669"/>
    <property type="project" value="InterPro"/>
</dbReference>
<proteinExistence type="inferred from homology"/>
<dbReference type="Gene3D" id="1.10.630.10">
    <property type="entry name" value="Cytochrome P450"/>
    <property type="match status" value="1"/>
</dbReference>
<dbReference type="InterPro" id="IPR036396">
    <property type="entry name" value="Cyt_P450_sf"/>
</dbReference>
<dbReference type="GO" id="GO:0004497">
    <property type="term" value="F:monooxygenase activity"/>
    <property type="evidence" value="ECO:0007669"/>
    <property type="project" value="UniProtKB-KW"/>
</dbReference>
<evidence type="ECO:0000256" key="9">
    <source>
        <dbReference type="PIRSR" id="PIRSR602401-1"/>
    </source>
</evidence>